<dbReference type="EMBL" id="FUEG01000003">
    <property type="protein sequence ID" value="SJL01008.1"/>
    <property type="molecule type" value="Genomic_DNA"/>
</dbReference>
<feature type="region of interest" description="Disordered" evidence="1">
    <location>
        <begin position="315"/>
        <end position="340"/>
    </location>
</feature>
<proteinExistence type="predicted"/>
<dbReference type="OrthoDB" id="2951585at2759"/>
<protein>
    <recommendedName>
        <fullName evidence="4">F-box domain-containing protein</fullName>
    </recommendedName>
</protein>
<organism evidence="2 3">
    <name type="scientific">Armillaria ostoyae</name>
    <name type="common">Armillaria root rot fungus</name>
    <dbReference type="NCBI Taxonomy" id="47428"/>
    <lineage>
        <taxon>Eukaryota</taxon>
        <taxon>Fungi</taxon>
        <taxon>Dikarya</taxon>
        <taxon>Basidiomycota</taxon>
        <taxon>Agaricomycotina</taxon>
        <taxon>Agaricomycetes</taxon>
        <taxon>Agaricomycetidae</taxon>
        <taxon>Agaricales</taxon>
        <taxon>Marasmiineae</taxon>
        <taxon>Physalacriaceae</taxon>
        <taxon>Armillaria</taxon>
    </lineage>
</organism>
<evidence type="ECO:0000313" key="2">
    <source>
        <dbReference type="EMBL" id="SJL01008.1"/>
    </source>
</evidence>
<name>A0A284QX15_ARMOS</name>
<reference evidence="3" key="1">
    <citation type="journal article" date="2017" name="Nat. Ecol. Evol.">
        <title>Genome expansion and lineage-specific genetic innovations in the forest pathogenic fungi Armillaria.</title>
        <authorList>
            <person name="Sipos G."/>
            <person name="Prasanna A.N."/>
            <person name="Walter M.C."/>
            <person name="O'Connor E."/>
            <person name="Balint B."/>
            <person name="Krizsan K."/>
            <person name="Kiss B."/>
            <person name="Hess J."/>
            <person name="Varga T."/>
            <person name="Slot J."/>
            <person name="Riley R."/>
            <person name="Boka B."/>
            <person name="Rigling D."/>
            <person name="Barry K."/>
            <person name="Lee J."/>
            <person name="Mihaltcheva S."/>
            <person name="LaButti K."/>
            <person name="Lipzen A."/>
            <person name="Waldron R."/>
            <person name="Moloney N.M."/>
            <person name="Sperisen C."/>
            <person name="Kredics L."/>
            <person name="Vagvoelgyi C."/>
            <person name="Patrignani A."/>
            <person name="Fitzpatrick D."/>
            <person name="Nagy I."/>
            <person name="Doyle S."/>
            <person name="Anderson J.B."/>
            <person name="Grigoriev I.V."/>
            <person name="Gueldener U."/>
            <person name="Muensterkoetter M."/>
            <person name="Nagy L.G."/>
        </authorList>
    </citation>
    <scope>NUCLEOTIDE SEQUENCE [LARGE SCALE GENOMIC DNA]</scope>
    <source>
        <strain evidence="3">C18/9</strain>
    </source>
</reference>
<feature type="compositionally biased region" description="Acidic residues" evidence="1">
    <location>
        <begin position="323"/>
        <end position="340"/>
    </location>
</feature>
<gene>
    <name evidence="2" type="ORF">ARMOST_04322</name>
</gene>
<keyword evidence="3" id="KW-1185">Reference proteome</keyword>
<evidence type="ECO:0000313" key="3">
    <source>
        <dbReference type="Proteomes" id="UP000219338"/>
    </source>
</evidence>
<dbReference type="AlphaFoldDB" id="A0A284QX15"/>
<evidence type="ECO:0000256" key="1">
    <source>
        <dbReference type="SAM" id="MobiDB-lite"/>
    </source>
</evidence>
<sequence length="340" mass="38605">MIDGILGGTQSVLNHPAFPQIMKQLGPLRLTLGDLPWSELNGGARRALSTHAFRNIKLEQSMFPSVADLCDFLRGSHGLDTLIFEDLEIEDTSVPSSHSHHQKGASVSRLRLRAHNKESSIFKIIFDARVCSVSFDKLCDLDVTISSAEELATLQDALEILDTLKTLKISHILYDSHDGPLPRSRLNLKTLHHLNLQLHDFHNTTSPTVHSDLFAWWHEVWATTEVTSIEELSIKTYFEARWDDDYDVTVWSKIVTALSRPAWARLSELPIIIDADEYDLGQDLYPYRDAIQRAIKSSSIDAWIEVEYPAAHYEPDEAMYSGSEDEREDEDVGYSDLDDW</sequence>
<dbReference type="OMA" id="HILYDSH"/>
<dbReference type="Proteomes" id="UP000219338">
    <property type="component" value="Unassembled WGS sequence"/>
</dbReference>
<evidence type="ECO:0008006" key="4">
    <source>
        <dbReference type="Google" id="ProtNLM"/>
    </source>
</evidence>
<accession>A0A284QX15</accession>